<reference evidence="1" key="1">
    <citation type="submission" date="2022-11" db="EMBL/GenBank/DDBJ databases">
        <title>Chromosomal genome sequence assembly and mating type (MAT) locus characterization of the leprose asexual lichenized fungus Lepraria neglecta (Nyl.) Erichsen.</title>
        <authorList>
            <person name="Allen J.L."/>
            <person name="Pfeffer B."/>
        </authorList>
    </citation>
    <scope>NUCLEOTIDE SEQUENCE</scope>
    <source>
        <strain evidence="1">Allen 5258</strain>
    </source>
</reference>
<evidence type="ECO:0000313" key="2">
    <source>
        <dbReference type="Proteomes" id="UP001276659"/>
    </source>
</evidence>
<accession>A0AAE0DIK8</accession>
<dbReference type="Proteomes" id="UP001276659">
    <property type="component" value="Unassembled WGS sequence"/>
</dbReference>
<organism evidence="1 2">
    <name type="scientific">Lepraria neglecta</name>
    <dbReference type="NCBI Taxonomy" id="209136"/>
    <lineage>
        <taxon>Eukaryota</taxon>
        <taxon>Fungi</taxon>
        <taxon>Dikarya</taxon>
        <taxon>Ascomycota</taxon>
        <taxon>Pezizomycotina</taxon>
        <taxon>Lecanoromycetes</taxon>
        <taxon>OSLEUM clade</taxon>
        <taxon>Lecanoromycetidae</taxon>
        <taxon>Lecanorales</taxon>
        <taxon>Lecanorineae</taxon>
        <taxon>Stereocaulaceae</taxon>
        <taxon>Lepraria</taxon>
    </lineage>
</organism>
<evidence type="ECO:0000313" key="1">
    <source>
        <dbReference type="EMBL" id="KAK3171567.1"/>
    </source>
</evidence>
<sequence>MATRGLVAFAGNVGKTGLALLLSPRNTLMREPDLDTWELISHSRFDGKFEDNFRSTSLHLSLIRYEQPLNTQNHGARDKEACYLEAVISAYDKGAWVADLDLLHLVNGAVFYLGATCSHDEATKRDTSGLNGMTSIDN</sequence>
<keyword evidence="2" id="KW-1185">Reference proteome</keyword>
<proteinExistence type="predicted"/>
<dbReference type="EMBL" id="JASNWA010000008">
    <property type="protein sequence ID" value="KAK3171567.1"/>
    <property type="molecule type" value="Genomic_DNA"/>
</dbReference>
<protein>
    <submittedName>
        <fullName evidence="1">Uncharacterized protein</fullName>
    </submittedName>
</protein>
<dbReference type="AlphaFoldDB" id="A0AAE0DIK8"/>
<comment type="caution">
    <text evidence="1">The sequence shown here is derived from an EMBL/GenBank/DDBJ whole genome shotgun (WGS) entry which is preliminary data.</text>
</comment>
<name>A0AAE0DIK8_9LECA</name>
<gene>
    <name evidence="1" type="ORF">OEA41_003651</name>
</gene>